<evidence type="ECO:0000256" key="2">
    <source>
        <dbReference type="ARBA" id="ARBA00023125"/>
    </source>
</evidence>
<name>A0A3D9CGK3_9FLAO</name>
<keyword evidence="4" id="KW-1133">Transmembrane helix</keyword>
<feature type="domain" description="Cyclic nucleotide-binding" evidence="5">
    <location>
        <begin position="54"/>
        <end position="136"/>
    </location>
</feature>
<dbReference type="PROSITE" id="PS50042">
    <property type="entry name" value="CNMP_BINDING_3"/>
    <property type="match status" value="1"/>
</dbReference>
<gene>
    <name evidence="6" type="ORF">DRF59_18530</name>
</gene>
<dbReference type="GO" id="GO:0006355">
    <property type="term" value="P:regulation of DNA-templated transcription"/>
    <property type="evidence" value="ECO:0007669"/>
    <property type="project" value="InterPro"/>
</dbReference>
<dbReference type="Gene3D" id="2.60.120.10">
    <property type="entry name" value="Jelly Rolls"/>
    <property type="match status" value="1"/>
</dbReference>
<evidence type="ECO:0000256" key="3">
    <source>
        <dbReference type="ARBA" id="ARBA00023163"/>
    </source>
</evidence>
<sequence>MVIAFACICQKLFLWYFISCIISHTLTIFTQNYNDKMIICEDLLFSHGAQVEKYSAADYIFEEGTSAKFYMQIKYGTVKLNTFLEDGKEFVHGFPFEGHCIGESYLFTGHHYAVNAIAVTSCEIIRVPKNKLLNILLEKPSLMLALNKYTADRLHFRYLVSSFLAISDPMIKLEKLFDHIKSYFGYEEAYSFLIPYTRQQIATLTGLRVETVIRNIKKMHKHKLVKLDSTRIYY</sequence>
<dbReference type="AlphaFoldDB" id="A0A3D9CGK3"/>
<comment type="caution">
    <text evidence="6">The sequence shown here is derived from an EMBL/GenBank/DDBJ whole genome shotgun (WGS) entry which is preliminary data.</text>
</comment>
<dbReference type="SMART" id="SM00419">
    <property type="entry name" value="HTH_CRP"/>
    <property type="match status" value="1"/>
</dbReference>
<keyword evidence="4" id="KW-0472">Membrane</keyword>
<evidence type="ECO:0000313" key="6">
    <source>
        <dbReference type="EMBL" id="REC64873.1"/>
    </source>
</evidence>
<keyword evidence="2" id="KW-0238">DNA-binding</keyword>
<keyword evidence="1" id="KW-0805">Transcription regulation</keyword>
<dbReference type="GO" id="GO:0003677">
    <property type="term" value="F:DNA binding"/>
    <property type="evidence" value="ECO:0007669"/>
    <property type="project" value="UniProtKB-KW"/>
</dbReference>
<dbReference type="OrthoDB" id="667966at2"/>
<dbReference type="EMBL" id="QNUE01000022">
    <property type="protein sequence ID" value="REC64873.1"/>
    <property type="molecule type" value="Genomic_DNA"/>
</dbReference>
<protein>
    <submittedName>
        <fullName evidence="6">Crp/Fnr family transcriptional regulator</fullName>
    </submittedName>
</protein>
<dbReference type="CDD" id="cd00038">
    <property type="entry name" value="CAP_ED"/>
    <property type="match status" value="1"/>
</dbReference>
<dbReference type="InterPro" id="IPR014710">
    <property type="entry name" value="RmlC-like_jellyroll"/>
</dbReference>
<keyword evidence="3" id="KW-0804">Transcription</keyword>
<organism evidence="6 7">
    <name type="scientific">Chryseobacterium flavum</name>
    <dbReference type="NCBI Taxonomy" id="415851"/>
    <lineage>
        <taxon>Bacteria</taxon>
        <taxon>Pseudomonadati</taxon>
        <taxon>Bacteroidota</taxon>
        <taxon>Flavobacteriia</taxon>
        <taxon>Flavobacteriales</taxon>
        <taxon>Weeksellaceae</taxon>
        <taxon>Chryseobacterium group</taxon>
        <taxon>Chryseobacterium</taxon>
    </lineage>
</organism>
<dbReference type="InterPro" id="IPR012318">
    <property type="entry name" value="HTH_CRP"/>
</dbReference>
<keyword evidence="7" id="KW-1185">Reference proteome</keyword>
<evidence type="ECO:0000256" key="1">
    <source>
        <dbReference type="ARBA" id="ARBA00023015"/>
    </source>
</evidence>
<dbReference type="Pfam" id="PF13545">
    <property type="entry name" value="HTH_Crp_2"/>
    <property type="match status" value="1"/>
</dbReference>
<dbReference type="Proteomes" id="UP000256769">
    <property type="component" value="Unassembled WGS sequence"/>
</dbReference>
<dbReference type="InterPro" id="IPR018490">
    <property type="entry name" value="cNMP-bd_dom_sf"/>
</dbReference>
<reference evidence="6 7" key="1">
    <citation type="journal article" date="2007" name="Int. J. Syst. Evol. Microbiol.">
        <title>Chryseobacterium flavum sp. nov., isolated from polluted soil.</title>
        <authorList>
            <person name="Zhou Y."/>
            <person name="Dong J."/>
            <person name="Wang X."/>
            <person name="Huang X."/>
            <person name="Zhang K.Y."/>
            <person name="Zhang Y.Q."/>
            <person name="Guo Y.F."/>
            <person name="Lai R."/>
            <person name="Li W.J."/>
        </authorList>
    </citation>
    <scope>NUCLEOTIDE SEQUENCE [LARGE SCALE GENOMIC DNA]</scope>
    <source>
        <strain evidence="6 7">KCTC 12877</strain>
    </source>
</reference>
<dbReference type="InterPro" id="IPR036390">
    <property type="entry name" value="WH_DNA-bd_sf"/>
</dbReference>
<keyword evidence="4" id="KW-0812">Transmembrane</keyword>
<dbReference type="SUPFAM" id="SSF46785">
    <property type="entry name" value="Winged helix' DNA-binding domain"/>
    <property type="match status" value="1"/>
</dbReference>
<dbReference type="SMART" id="SM00100">
    <property type="entry name" value="cNMP"/>
    <property type="match status" value="1"/>
</dbReference>
<dbReference type="SUPFAM" id="SSF51206">
    <property type="entry name" value="cAMP-binding domain-like"/>
    <property type="match status" value="1"/>
</dbReference>
<dbReference type="InterPro" id="IPR000595">
    <property type="entry name" value="cNMP-bd_dom"/>
</dbReference>
<feature type="transmembrane region" description="Helical" evidence="4">
    <location>
        <begin position="12"/>
        <end position="30"/>
    </location>
</feature>
<evidence type="ECO:0000259" key="5">
    <source>
        <dbReference type="PROSITE" id="PS50042"/>
    </source>
</evidence>
<dbReference type="Pfam" id="PF00027">
    <property type="entry name" value="cNMP_binding"/>
    <property type="match status" value="1"/>
</dbReference>
<accession>A0A3D9CGK3</accession>
<evidence type="ECO:0000256" key="4">
    <source>
        <dbReference type="SAM" id="Phobius"/>
    </source>
</evidence>
<proteinExistence type="predicted"/>
<evidence type="ECO:0000313" key="7">
    <source>
        <dbReference type="Proteomes" id="UP000256769"/>
    </source>
</evidence>